<dbReference type="EC" id="5.6.2.1" evidence="3"/>
<evidence type="ECO:0000256" key="9">
    <source>
        <dbReference type="ARBA" id="ARBA00032235"/>
    </source>
</evidence>
<dbReference type="SMART" id="SM00436">
    <property type="entry name" value="TOP1Bc"/>
    <property type="match status" value="1"/>
</dbReference>
<accession>A0A2T0G5K0</accession>
<dbReference type="Gene3D" id="1.10.460.10">
    <property type="entry name" value="Topoisomerase I, domain 2"/>
    <property type="match status" value="1"/>
</dbReference>
<evidence type="ECO:0000256" key="6">
    <source>
        <dbReference type="ARBA" id="ARBA00023235"/>
    </source>
</evidence>
<dbReference type="GO" id="GO:0006265">
    <property type="term" value="P:DNA topological change"/>
    <property type="evidence" value="ECO:0007669"/>
    <property type="project" value="InterPro"/>
</dbReference>
<dbReference type="InterPro" id="IPR013497">
    <property type="entry name" value="Topo_IA_cen"/>
</dbReference>
<evidence type="ECO:0000256" key="5">
    <source>
        <dbReference type="ARBA" id="ARBA00023125"/>
    </source>
</evidence>
<name>A0A2T0G5K0_STRAP</name>
<dbReference type="Gene3D" id="3.40.50.140">
    <property type="match status" value="1"/>
</dbReference>
<dbReference type="InterPro" id="IPR003602">
    <property type="entry name" value="Topo_IA_DNA-bd_dom"/>
</dbReference>
<evidence type="ECO:0000256" key="7">
    <source>
        <dbReference type="ARBA" id="ARBA00030003"/>
    </source>
</evidence>
<dbReference type="RefSeq" id="WP_106384118.1">
    <property type="nucleotide sequence ID" value="NZ_PVSZ01000008.1"/>
</dbReference>
<feature type="domain" description="Topo IA-type catalytic" evidence="11">
    <location>
        <begin position="155"/>
        <end position="575"/>
    </location>
</feature>
<evidence type="ECO:0000256" key="10">
    <source>
        <dbReference type="ARBA" id="ARBA00032877"/>
    </source>
</evidence>
<dbReference type="GO" id="GO:0003677">
    <property type="term" value="F:DNA binding"/>
    <property type="evidence" value="ECO:0007669"/>
    <property type="project" value="UniProtKB-KW"/>
</dbReference>
<dbReference type="Gene3D" id="1.10.290.10">
    <property type="entry name" value="Topoisomerase I, domain 4"/>
    <property type="match status" value="1"/>
</dbReference>
<reference evidence="12 13" key="1">
    <citation type="journal article" date="1993" name="J. Dent. Res.">
        <title>The isolation and characterization of milleri group streptococci from dental periapical abscesses.</title>
        <authorList>
            <person name="Fisher L.E."/>
            <person name="Russell R.R."/>
        </authorList>
    </citation>
    <scope>NUCLEOTIDE SEQUENCE [LARGE SCALE GENOMIC DNA]</scope>
    <source>
        <strain evidence="12 13">OUP21</strain>
    </source>
</reference>
<gene>
    <name evidence="12" type="ORF">C6A27_03650</name>
</gene>
<organism evidence="12 13">
    <name type="scientific">Streptococcus anginosus</name>
    <dbReference type="NCBI Taxonomy" id="1328"/>
    <lineage>
        <taxon>Bacteria</taxon>
        <taxon>Bacillati</taxon>
        <taxon>Bacillota</taxon>
        <taxon>Bacilli</taxon>
        <taxon>Lactobacillales</taxon>
        <taxon>Streptococcaceae</taxon>
        <taxon>Streptococcus</taxon>
        <taxon>Streptococcus anginosus group</taxon>
    </lineage>
</organism>
<dbReference type="SMART" id="SM00437">
    <property type="entry name" value="TOP1Ac"/>
    <property type="match status" value="1"/>
</dbReference>
<dbReference type="SMART" id="SM00493">
    <property type="entry name" value="TOPRIM"/>
    <property type="match status" value="1"/>
</dbReference>
<evidence type="ECO:0000259" key="11">
    <source>
        <dbReference type="PROSITE" id="PS52039"/>
    </source>
</evidence>
<dbReference type="InterPro" id="IPR013825">
    <property type="entry name" value="Topo_IA_cen_sub2"/>
</dbReference>
<comment type="catalytic activity">
    <reaction evidence="1">
        <text>ATP-independent breakage of single-stranded DNA, followed by passage and rejoining.</text>
        <dbReference type="EC" id="5.6.2.1"/>
    </reaction>
</comment>
<sequence>MITVLLAEKDDQAATYAAALGEGRKKGMTWIVQQSPYLEGEIHIVAAEGHLFEYEPPNNNWDLEKLPLLDVSFKQHLKDNKKSKNRFNVIYQEVKKSDRVLIGTDSDREGERIAYSILSHIPGGKEKIWKRLWVHSMTPKGLQRSFQNLRDPTETYNYYLEAEARAQSDWLVGMNLSPFVTLSLQHSGKVLRKKENLFSVGRVQTPTVRILCENDISIRNFVPQTYWKLQLEDKQTGIVFSNSEPYYNSEEVFKIARNLSEISTVSSIESEEHVKVAPPLFCLSDLQEYAAKRWKFDVSMTEQLVERLYLKKYLSYPRTDSRYITQEEFDYLSSNIVAYQQVLQCSFEVVHPEARKNYVNPEKIGENSHYALIPTEKIPDLLSLTPQERLIYEAVTRRTILMFSEDCRYETTTVQLQNQGLKFVTRGRKMVRFGWIEWENQTIRKDVFLPHYQVDQKVSSMISVCEEVTKPPKRITESQLIGSIFSKYGLGTPATKAAIIQTIQDRGYVIKDKKTGQFTPTNKAYLLINFLYDNEFSNPETTGGWENFLSQIGEGKINPREFVDAIKEKLKKQIVATEERGESS</sequence>
<dbReference type="CDD" id="cd00186">
    <property type="entry name" value="TOP1Ac"/>
    <property type="match status" value="1"/>
</dbReference>
<dbReference type="PROSITE" id="PS00396">
    <property type="entry name" value="TOPO_IA_1"/>
    <property type="match status" value="1"/>
</dbReference>
<dbReference type="GO" id="GO:0006281">
    <property type="term" value="P:DNA repair"/>
    <property type="evidence" value="ECO:0007669"/>
    <property type="project" value="TreeGrafter"/>
</dbReference>
<dbReference type="Proteomes" id="UP000238573">
    <property type="component" value="Unassembled WGS sequence"/>
</dbReference>
<evidence type="ECO:0000313" key="12">
    <source>
        <dbReference type="EMBL" id="PRT71320.1"/>
    </source>
</evidence>
<evidence type="ECO:0000256" key="4">
    <source>
        <dbReference type="ARBA" id="ARBA00023029"/>
    </source>
</evidence>
<dbReference type="Gene3D" id="2.70.20.10">
    <property type="entry name" value="Topoisomerase I, domain 3"/>
    <property type="match status" value="1"/>
</dbReference>
<dbReference type="Pfam" id="PF01751">
    <property type="entry name" value="Toprim"/>
    <property type="match status" value="1"/>
</dbReference>
<comment type="similarity">
    <text evidence="2">Belongs to the type IA topoisomerase family.</text>
</comment>
<dbReference type="PROSITE" id="PS52039">
    <property type="entry name" value="TOPO_IA_2"/>
    <property type="match status" value="1"/>
</dbReference>
<dbReference type="PANTHER" id="PTHR11390">
    <property type="entry name" value="PROKARYOTIC DNA TOPOISOMERASE"/>
    <property type="match status" value="1"/>
</dbReference>
<comment type="caution">
    <text evidence="12">The sequence shown here is derived from an EMBL/GenBank/DDBJ whole genome shotgun (WGS) entry which is preliminary data.</text>
</comment>
<keyword evidence="6 12" id="KW-0413">Isomerase</keyword>
<dbReference type="Pfam" id="PF01131">
    <property type="entry name" value="Topoisom_bac"/>
    <property type="match status" value="1"/>
</dbReference>
<dbReference type="PANTHER" id="PTHR11390:SF21">
    <property type="entry name" value="DNA TOPOISOMERASE 3-ALPHA"/>
    <property type="match status" value="1"/>
</dbReference>
<dbReference type="InterPro" id="IPR013824">
    <property type="entry name" value="Topo_IA_cen_sub1"/>
</dbReference>
<dbReference type="PRINTS" id="PR00417">
    <property type="entry name" value="PRTPISMRASEI"/>
</dbReference>
<dbReference type="InterPro" id="IPR034144">
    <property type="entry name" value="TOPRIM_TopoIII"/>
</dbReference>
<dbReference type="InterPro" id="IPR006171">
    <property type="entry name" value="TOPRIM_dom"/>
</dbReference>
<dbReference type="CDD" id="cd03362">
    <property type="entry name" value="TOPRIM_TopoIA_TopoIII"/>
    <property type="match status" value="1"/>
</dbReference>
<dbReference type="GO" id="GO:0003917">
    <property type="term" value="F:DNA topoisomerase type I (single strand cut, ATP-independent) activity"/>
    <property type="evidence" value="ECO:0007669"/>
    <property type="project" value="UniProtKB-EC"/>
</dbReference>
<dbReference type="InterPro" id="IPR023405">
    <property type="entry name" value="Topo_IA_core_domain"/>
</dbReference>
<evidence type="ECO:0000313" key="13">
    <source>
        <dbReference type="Proteomes" id="UP000238573"/>
    </source>
</evidence>
<dbReference type="InterPro" id="IPR023406">
    <property type="entry name" value="Topo_IA_AS"/>
</dbReference>
<dbReference type="GO" id="GO:0006310">
    <property type="term" value="P:DNA recombination"/>
    <property type="evidence" value="ECO:0007669"/>
    <property type="project" value="TreeGrafter"/>
</dbReference>
<dbReference type="InterPro" id="IPR013826">
    <property type="entry name" value="Topo_IA_cen_sub3"/>
</dbReference>
<dbReference type="AlphaFoldDB" id="A0A2T0G5K0"/>
<keyword evidence="4" id="KW-0799">Topoisomerase</keyword>
<dbReference type="SUPFAM" id="SSF56712">
    <property type="entry name" value="Prokaryotic type I DNA topoisomerase"/>
    <property type="match status" value="1"/>
</dbReference>
<dbReference type="InterPro" id="IPR003601">
    <property type="entry name" value="Topo_IA_2"/>
</dbReference>
<dbReference type="GO" id="GO:0043597">
    <property type="term" value="C:cytoplasmic replication fork"/>
    <property type="evidence" value="ECO:0007669"/>
    <property type="project" value="TreeGrafter"/>
</dbReference>
<evidence type="ECO:0000256" key="8">
    <source>
        <dbReference type="ARBA" id="ARBA00031985"/>
    </source>
</evidence>
<protein>
    <recommendedName>
        <fullName evidence="3">DNA topoisomerase</fullName>
        <ecNumber evidence="3">5.6.2.1</ecNumber>
    </recommendedName>
    <alternativeName>
        <fullName evidence="10">Omega-protein</fullName>
    </alternativeName>
    <alternativeName>
        <fullName evidence="9">Relaxing enzyme</fullName>
    </alternativeName>
    <alternativeName>
        <fullName evidence="7">Swivelase</fullName>
    </alternativeName>
    <alternativeName>
        <fullName evidence="8">Untwisting enzyme</fullName>
    </alternativeName>
</protein>
<dbReference type="EMBL" id="PVSZ01000008">
    <property type="protein sequence ID" value="PRT71320.1"/>
    <property type="molecule type" value="Genomic_DNA"/>
</dbReference>
<keyword evidence="5" id="KW-0238">DNA-binding</keyword>
<evidence type="ECO:0000256" key="3">
    <source>
        <dbReference type="ARBA" id="ARBA00012891"/>
    </source>
</evidence>
<evidence type="ECO:0000256" key="2">
    <source>
        <dbReference type="ARBA" id="ARBA00009446"/>
    </source>
</evidence>
<evidence type="ECO:0000256" key="1">
    <source>
        <dbReference type="ARBA" id="ARBA00000213"/>
    </source>
</evidence>
<proteinExistence type="inferred from homology"/>
<dbReference type="InterPro" id="IPR000380">
    <property type="entry name" value="Topo_IA"/>
</dbReference>